<dbReference type="AlphaFoldDB" id="A0A9P6LV02"/>
<feature type="compositionally biased region" description="Basic and acidic residues" evidence="1">
    <location>
        <begin position="1"/>
        <end position="12"/>
    </location>
</feature>
<accession>A0A9P6LV02</accession>
<proteinExistence type="predicted"/>
<comment type="caution">
    <text evidence="2">The sequence shown here is derived from an EMBL/GenBank/DDBJ whole genome shotgun (WGS) entry which is preliminary data.</text>
</comment>
<sequence>MYKSPRERKQGGEDNANPQVVLETSDTRKQHGKPATSYVSNLLLKAMLDAKTALLQGRDANLDEILSQHSSLQFFFFPRGERRWGFDMYPYRNDETKHSRLLRWGVDSLN</sequence>
<gene>
    <name evidence="2" type="ORF">BGZ70_003738</name>
</gene>
<keyword evidence="3" id="KW-1185">Reference proteome</keyword>
<feature type="region of interest" description="Disordered" evidence="1">
    <location>
        <begin position="1"/>
        <end position="34"/>
    </location>
</feature>
<dbReference type="Proteomes" id="UP000738359">
    <property type="component" value="Unassembled WGS sequence"/>
</dbReference>
<name>A0A9P6LV02_MORAP</name>
<evidence type="ECO:0000313" key="3">
    <source>
        <dbReference type="Proteomes" id="UP000738359"/>
    </source>
</evidence>
<evidence type="ECO:0000256" key="1">
    <source>
        <dbReference type="SAM" id="MobiDB-lite"/>
    </source>
</evidence>
<dbReference type="EMBL" id="JAAAHY010002052">
    <property type="protein sequence ID" value="KAF9945566.1"/>
    <property type="molecule type" value="Genomic_DNA"/>
</dbReference>
<organism evidence="2 3">
    <name type="scientific">Mortierella alpina</name>
    <name type="common">Oleaginous fungus</name>
    <name type="synonym">Mortierella renispora</name>
    <dbReference type="NCBI Taxonomy" id="64518"/>
    <lineage>
        <taxon>Eukaryota</taxon>
        <taxon>Fungi</taxon>
        <taxon>Fungi incertae sedis</taxon>
        <taxon>Mucoromycota</taxon>
        <taxon>Mortierellomycotina</taxon>
        <taxon>Mortierellomycetes</taxon>
        <taxon>Mortierellales</taxon>
        <taxon>Mortierellaceae</taxon>
        <taxon>Mortierella</taxon>
    </lineage>
</organism>
<evidence type="ECO:0000313" key="2">
    <source>
        <dbReference type="EMBL" id="KAF9945566.1"/>
    </source>
</evidence>
<protein>
    <submittedName>
        <fullName evidence="2">Uncharacterized protein</fullName>
    </submittedName>
</protein>
<reference evidence="2" key="1">
    <citation type="journal article" date="2020" name="Fungal Divers.">
        <title>Resolving the Mortierellaceae phylogeny through synthesis of multi-gene phylogenetics and phylogenomics.</title>
        <authorList>
            <person name="Vandepol N."/>
            <person name="Liber J."/>
            <person name="Desiro A."/>
            <person name="Na H."/>
            <person name="Kennedy M."/>
            <person name="Barry K."/>
            <person name="Grigoriev I.V."/>
            <person name="Miller A.N."/>
            <person name="O'Donnell K."/>
            <person name="Stajich J.E."/>
            <person name="Bonito G."/>
        </authorList>
    </citation>
    <scope>NUCLEOTIDE SEQUENCE</scope>
    <source>
        <strain evidence="2">CK1249</strain>
    </source>
</reference>